<gene>
    <name evidence="1" type="ORF">PPENT_87.1.T0030241</name>
</gene>
<dbReference type="Proteomes" id="UP000689195">
    <property type="component" value="Unassembled WGS sequence"/>
</dbReference>
<organism evidence="1 2">
    <name type="scientific">Paramecium pentaurelia</name>
    <dbReference type="NCBI Taxonomy" id="43138"/>
    <lineage>
        <taxon>Eukaryota</taxon>
        <taxon>Sar</taxon>
        <taxon>Alveolata</taxon>
        <taxon>Ciliophora</taxon>
        <taxon>Intramacronucleata</taxon>
        <taxon>Oligohymenophorea</taxon>
        <taxon>Peniculida</taxon>
        <taxon>Parameciidae</taxon>
        <taxon>Paramecium</taxon>
    </lineage>
</organism>
<name>A0A8S1S3Y7_9CILI</name>
<protein>
    <submittedName>
        <fullName evidence="1">Uncharacterized protein</fullName>
    </submittedName>
</protein>
<comment type="caution">
    <text evidence="1">The sequence shown here is derived from an EMBL/GenBank/DDBJ whole genome shotgun (WGS) entry which is preliminary data.</text>
</comment>
<sequence>MLAKYDKTIMLNCGLDMTYQDNSRFPDFSLIEKKLGIKFVESVQSHIIILIIVVNFYSSQDYMVKVIMDLQQCPAKALLLYILEEYRRIWMTPKEIKNSNQNLNKILLSIHKLTLIYYQFMIIKISKNAQIKFKLQGFMKPKILM</sequence>
<reference evidence="1" key="1">
    <citation type="submission" date="2021-01" db="EMBL/GenBank/DDBJ databases">
        <authorList>
            <consortium name="Genoscope - CEA"/>
            <person name="William W."/>
        </authorList>
    </citation>
    <scope>NUCLEOTIDE SEQUENCE</scope>
</reference>
<dbReference type="EMBL" id="CAJJDO010000003">
    <property type="protein sequence ID" value="CAD8134312.1"/>
    <property type="molecule type" value="Genomic_DNA"/>
</dbReference>
<dbReference type="AlphaFoldDB" id="A0A8S1S3Y7"/>
<keyword evidence="2" id="KW-1185">Reference proteome</keyword>
<evidence type="ECO:0000313" key="2">
    <source>
        <dbReference type="Proteomes" id="UP000689195"/>
    </source>
</evidence>
<proteinExistence type="predicted"/>
<dbReference type="OrthoDB" id="10249535at2759"/>
<accession>A0A8S1S3Y7</accession>
<evidence type="ECO:0000313" key="1">
    <source>
        <dbReference type="EMBL" id="CAD8134312.1"/>
    </source>
</evidence>